<proteinExistence type="predicted"/>
<organism evidence="2 3">
    <name type="scientific">Lysobacter enzymogenes</name>
    <dbReference type="NCBI Taxonomy" id="69"/>
    <lineage>
        <taxon>Bacteria</taxon>
        <taxon>Pseudomonadati</taxon>
        <taxon>Pseudomonadota</taxon>
        <taxon>Gammaproteobacteria</taxon>
        <taxon>Lysobacterales</taxon>
        <taxon>Lysobacteraceae</taxon>
        <taxon>Lysobacter</taxon>
    </lineage>
</organism>
<evidence type="ECO:0000256" key="1">
    <source>
        <dbReference type="SAM" id="SignalP"/>
    </source>
</evidence>
<keyword evidence="1" id="KW-0732">Signal</keyword>
<evidence type="ECO:0000313" key="2">
    <source>
        <dbReference type="EMBL" id="BAV99317.1"/>
    </source>
</evidence>
<dbReference type="RefSeq" id="WP_145960150.1">
    <property type="nucleotide sequence ID" value="NZ_AP014940.1"/>
</dbReference>
<dbReference type="AlphaFoldDB" id="A0AAU9ANU0"/>
<name>A0AAU9ANU0_LYSEN</name>
<accession>A0AAU9ANU0</accession>
<sequence length="206" mass="22154">MHAHAVPRFRPLWLCALLASACTASSFTHAPAKESAAMTSHPRVPLLQPDELGARMLKLIGSIRGLADLSPENIERQTGLTVEIRSQDRTDYGLVGQLQDRGDYSLSAVSYRPGQKPARLDLRLSPQTGAGCALEFGATRDALLAAGFAADGPQQPAGLDDPGYRTTEPWSYMRDKVEVELYPADDLAAGQGGRTCLNKISIHVDA</sequence>
<dbReference type="GeneID" id="83065635"/>
<protein>
    <recommendedName>
        <fullName evidence="4">Lipoprotein</fullName>
    </recommendedName>
</protein>
<dbReference type="Proteomes" id="UP000218824">
    <property type="component" value="Chromosome"/>
</dbReference>
<evidence type="ECO:0000313" key="3">
    <source>
        <dbReference type="Proteomes" id="UP000218824"/>
    </source>
</evidence>
<dbReference type="EMBL" id="AP014940">
    <property type="protein sequence ID" value="BAV99317.1"/>
    <property type="molecule type" value="Genomic_DNA"/>
</dbReference>
<feature type="signal peptide" evidence="1">
    <location>
        <begin position="1"/>
        <end position="30"/>
    </location>
</feature>
<gene>
    <name evidence="2" type="ORF">LEN_3830</name>
</gene>
<evidence type="ECO:0008006" key="4">
    <source>
        <dbReference type="Google" id="ProtNLM"/>
    </source>
</evidence>
<dbReference type="KEGG" id="lem:LEN_3830"/>
<feature type="chain" id="PRO_5043806918" description="Lipoprotein" evidence="1">
    <location>
        <begin position="31"/>
        <end position="206"/>
    </location>
</feature>
<reference evidence="2 3" key="1">
    <citation type="journal article" date="2017" name="DNA Res.">
        <title>Complete genome sequence and expression profile of the commercial lytic enzyme producer Lysobacter enzymogenes M497-1.</title>
        <authorList>
            <person name="Takami H."/>
            <person name="Toyoda A."/>
            <person name="Uchiyama I."/>
            <person name="Itoh T."/>
            <person name="Takaki Y."/>
            <person name="Arai W."/>
            <person name="Nishi S."/>
            <person name="Kawai M."/>
            <person name="Shinya K."/>
            <person name="Ikeda H."/>
        </authorList>
    </citation>
    <scope>NUCLEOTIDE SEQUENCE [LARGE SCALE GENOMIC DNA]</scope>
    <source>
        <strain evidence="2 3">M497-1</strain>
    </source>
</reference>